<dbReference type="Proteomes" id="UP000195557">
    <property type="component" value="Unassembled WGS sequence"/>
</dbReference>
<reference evidence="6" key="1">
    <citation type="submission" date="2017-04" db="EMBL/GenBank/DDBJ databases">
        <title>Population genomics of picophytoplankton unveils novel chromosome hypervariability.</title>
        <authorList>
            <consortium name="DOE Joint Genome Institute"/>
            <person name="Blanc-Mathieu R."/>
            <person name="Krasovec M."/>
            <person name="Hebrard M."/>
            <person name="Yau S."/>
            <person name="Desgranges E."/>
            <person name="Martin J."/>
            <person name="Schackwitz W."/>
            <person name="Kuo A."/>
            <person name="Salin G."/>
            <person name="Donnadieu C."/>
            <person name="Desdevises Y."/>
            <person name="Sanchez-Ferandin S."/>
            <person name="Moreau H."/>
            <person name="Rivals E."/>
            <person name="Grigoriev I.V."/>
            <person name="Grimsley N."/>
            <person name="Eyre-Walker A."/>
            <person name="Piganeau G."/>
        </authorList>
    </citation>
    <scope>NUCLEOTIDE SEQUENCE [LARGE SCALE GENOMIC DNA]</scope>
    <source>
        <strain evidence="6">RCC 1115</strain>
    </source>
</reference>
<dbReference type="InterPro" id="IPR012093">
    <property type="entry name" value="Pirin"/>
</dbReference>
<protein>
    <submittedName>
        <fullName evidence="6">RmlC-like cupin domain-containing protein</fullName>
    </submittedName>
</protein>
<comment type="cofactor">
    <cofactor evidence="2">
        <name>Fe cation</name>
        <dbReference type="ChEBI" id="CHEBI:24875"/>
    </cofactor>
    <text evidence="2">Binds 1 Fe cation per subunit.</text>
</comment>
<dbReference type="CDD" id="cd02909">
    <property type="entry name" value="cupin_pirin_N"/>
    <property type="match status" value="1"/>
</dbReference>
<dbReference type="Pfam" id="PF05726">
    <property type="entry name" value="Pirin_C"/>
    <property type="match status" value="1"/>
</dbReference>
<proteinExistence type="inferred from homology"/>
<organism evidence="6">
    <name type="scientific">Ostreococcus tauri</name>
    <name type="common">Marine green alga</name>
    <dbReference type="NCBI Taxonomy" id="70448"/>
    <lineage>
        <taxon>Eukaryota</taxon>
        <taxon>Viridiplantae</taxon>
        <taxon>Chlorophyta</taxon>
        <taxon>Mamiellophyceae</taxon>
        <taxon>Mamiellales</taxon>
        <taxon>Bathycoccaceae</taxon>
        <taxon>Ostreococcus</taxon>
    </lineage>
</organism>
<dbReference type="InterPro" id="IPR008778">
    <property type="entry name" value="Pirin_C_dom"/>
</dbReference>
<dbReference type="PIRSF" id="PIRSF006232">
    <property type="entry name" value="Pirin"/>
    <property type="match status" value="1"/>
</dbReference>
<dbReference type="PANTHER" id="PTHR13903">
    <property type="entry name" value="PIRIN-RELATED"/>
    <property type="match status" value="1"/>
</dbReference>
<evidence type="ECO:0000256" key="1">
    <source>
        <dbReference type="ARBA" id="ARBA00008416"/>
    </source>
</evidence>
<feature type="binding site" evidence="2">
    <location>
        <position position="101"/>
    </location>
    <ligand>
        <name>Fe cation</name>
        <dbReference type="ChEBI" id="CHEBI:24875"/>
    </ligand>
</feature>
<dbReference type="InterPro" id="IPR003829">
    <property type="entry name" value="Pirin_N_dom"/>
</dbReference>
<feature type="binding site" evidence="2">
    <location>
        <position position="103"/>
    </location>
    <ligand>
        <name>Fe cation</name>
        <dbReference type="ChEBI" id="CHEBI:24875"/>
    </ligand>
</feature>
<dbReference type="CDD" id="cd02247">
    <property type="entry name" value="cupin_pirin_C"/>
    <property type="match status" value="1"/>
</dbReference>
<dbReference type="SUPFAM" id="SSF51182">
    <property type="entry name" value="RmlC-like cupins"/>
    <property type="match status" value="1"/>
</dbReference>
<feature type="domain" description="Pirin N-terminal" evidence="4">
    <location>
        <begin position="20"/>
        <end position="123"/>
    </location>
</feature>
<dbReference type="GO" id="GO:0046872">
    <property type="term" value="F:metal ion binding"/>
    <property type="evidence" value="ECO:0007669"/>
    <property type="project" value="UniProtKB-KW"/>
</dbReference>
<dbReference type="Gene3D" id="2.60.120.10">
    <property type="entry name" value="Jelly Rolls"/>
    <property type="match status" value="2"/>
</dbReference>
<dbReference type="PANTHER" id="PTHR13903:SF8">
    <property type="entry name" value="PIRIN"/>
    <property type="match status" value="1"/>
</dbReference>
<evidence type="ECO:0000256" key="2">
    <source>
        <dbReference type="PIRSR" id="PIRSR006232-1"/>
    </source>
</evidence>
<comment type="similarity">
    <text evidence="1 3">Belongs to the pirin family.</text>
</comment>
<dbReference type="InterPro" id="IPR011051">
    <property type="entry name" value="RmlC_Cupin_sf"/>
</dbReference>
<feature type="binding site" evidence="2">
    <location>
        <position position="57"/>
    </location>
    <ligand>
        <name>Fe cation</name>
        <dbReference type="ChEBI" id="CHEBI:24875"/>
    </ligand>
</feature>
<keyword evidence="2" id="KW-0479">Metal-binding</keyword>
<evidence type="ECO:0000259" key="5">
    <source>
        <dbReference type="Pfam" id="PF05726"/>
    </source>
</evidence>
<name>A0A1Y5I5F8_OSTTA</name>
<evidence type="ECO:0000256" key="3">
    <source>
        <dbReference type="RuleBase" id="RU003457"/>
    </source>
</evidence>
<sequence length="311" mass="33764">MRISRIIDPRMHDLGAGFLVRRILPFHAHKSVGPFVFCDHFGPTEYPPGSTFDVRPHPHIGLATVTFLFDGAIRHRDSLGTDLVIEPGAVNWMTAGRGIVHSERTPDTQRVNGQNLHGLQTWVALPRDEEDSAPTFVHHSADTLPEFLVDNVTVKVLAGTAWDKTSPVSFPWPIIYVALEATSESEILLPGDLALERALYVVTGEAKIGDTIAGVGRMAVLEPNVDVPVVMAPGTKVVICGGAPMESPRKINWNFVSSDAEKIAAARADWTAAIQAGGTARFPAVPGDEDEWIPFPRDSGARFLVNPFLAD</sequence>
<evidence type="ECO:0000259" key="4">
    <source>
        <dbReference type="Pfam" id="PF02678"/>
    </source>
</evidence>
<dbReference type="EMBL" id="KZ155806">
    <property type="protein sequence ID" value="OUS44691.1"/>
    <property type="molecule type" value="Genomic_DNA"/>
</dbReference>
<keyword evidence="2" id="KW-0408">Iron</keyword>
<gene>
    <name evidence="6" type="ORF">BE221DRAFT_200793</name>
</gene>
<dbReference type="AlphaFoldDB" id="A0A1Y5I5F8"/>
<accession>A0A1Y5I5F8</accession>
<dbReference type="Pfam" id="PF02678">
    <property type="entry name" value="Pirin"/>
    <property type="match status" value="1"/>
</dbReference>
<feature type="domain" description="Pirin C-terminal" evidence="5">
    <location>
        <begin position="177"/>
        <end position="272"/>
    </location>
</feature>
<dbReference type="InterPro" id="IPR014710">
    <property type="entry name" value="RmlC-like_jellyroll"/>
</dbReference>
<evidence type="ECO:0000313" key="6">
    <source>
        <dbReference type="EMBL" id="OUS44691.1"/>
    </source>
</evidence>
<feature type="binding site" evidence="2">
    <location>
        <position position="59"/>
    </location>
    <ligand>
        <name>Fe cation</name>
        <dbReference type="ChEBI" id="CHEBI:24875"/>
    </ligand>
</feature>